<dbReference type="Proteomes" id="UP000428333">
    <property type="component" value="Linkage Group LG10"/>
</dbReference>
<dbReference type="EMBL" id="QEFC01002775">
    <property type="protein sequence ID" value="KAE9450684.1"/>
    <property type="molecule type" value="Genomic_DNA"/>
</dbReference>
<keyword evidence="2" id="KW-1185">Reference proteome</keyword>
<accession>A0A6A4L368</accession>
<evidence type="ECO:0000313" key="1">
    <source>
        <dbReference type="EMBL" id="KAE9450684.1"/>
    </source>
</evidence>
<organism evidence="1 2">
    <name type="scientific">Rhododendron williamsianum</name>
    <dbReference type="NCBI Taxonomy" id="262921"/>
    <lineage>
        <taxon>Eukaryota</taxon>
        <taxon>Viridiplantae</taxon>
        <taxon>Streptophyta</taxon>
        <taxon>Embryophyta</taxon>
        <taxon>Tracheophyta</taxon>
        <taxon>Spermatophyta</taxon>
        <taxon>Magnoliopsida</taxon>
        <taxon>eudicotyledons</taxon>
        <taxon>Gunneridae</taxon>
        <taxon>Pentapetalae</taxon>
        <taxon>asterids</taxon>
        <taxon>Ericales</taxon>
        <taxon>Ericaceae</taxon>
        <taxon>Ericoideae</taxon>
        <taxon>Rhodoreae</taxon>
        <taxon>Rhododendron</taxon>
    </lineage>
</organism>
<comment type="caution">
    <text evidence="1">The sequence shown here is derived from an EMBL/GenBank/DDBJ whole genome shotgun (WGS) entry which is preliminary data.</text>
</comment>
<dbReference type="OrthoDB" id="10519131at2759"/>
<reference evidence="1 2" key="1">
    <citation type="journal article" date="2019" name="Genome Biol. Evol.">
        <title>The Rhododendron genome and chromosomal organization provide insight into shared whole-genome duplications across the heath family (Ericaceae).</title>
        <authorList>
            <person name="Soza V.L."/>
            <person name="Lindsley D."/>
            <person name="Waalkes A."/>
            <person name="Ramage E."/>
            <person name="Patwardhan R.P."/>
            <person name="Burton J.N."/>
            <person name="Adey A."/>
            <person name="Kumar A."/>
            <person name="Qiu R."/>
            <person name="Shendure J."/>
            <person name="Hall B."/>
        </authorList>
    </citation>
    <scope>NUCLEOTIDE SEQUENCE [LARGE SCALE GENOMIC DNA]</scope>
    <source>
        <strain evidence="1">RSF 1966-606</strain>
    </source>
</reference>
<proteinExistence type="predicted"/>
<evidence type="ECO:0000313" key="2">
    <source>
        <dbReference type="Proteomes" id="UP000428333"/>
    </source>
</evidence>
<sequence>MVRRRLSTKLARRTPRLQRREAVKIEAAVEGDGGWRFNVEDNVRDKGEGFHPLVGYIQKSFSKEWKAWFPSHLRMRPLSTSSVFCNDLVNRLSSLLGILLLGEQGIDI</sequence>
<gene>
    <name evidence="1" type="ORF">C3L33_17414</name>
</gene>
<protein>
    <submittedName>
        <fullName evidence="1">Uncharacterized protein</fullName>
    </submittedName>
</protein>
<name>A0A6A4L368_9ERIC</name>
<dbReference type="AlphaFoldDB" id="A0A6A4L368"/>
<feature type="non-terminal residue" evidence="1">
    <location>
        <position position="1"/>
    </location>
</feature>